<dbReference type="Pfam" id="PF01423">
    <property type="entry name" value="LSM"/>
    <property type="match status" value="1"/>
</dbReference>
<evidence type="ECO:0000259" key="13">
    <source>
        <dbReference type="PROSITE" id="PS52002"/>
    </source>
</evidence>
<dbReference type="SUPFAM" id="SSF117281">
    <property type="entry name" value="Kelch motif"/>
    <property type="match status" value="2"/>
</dbReference>
<keyword evidence="6" id="KW-0677">Repeat</keyword>
<keyword evidence="8" id="KW-0508">mRNA splicing</keyword>
<evidence type="ECO:0000313" key="15">
    <source>
        <dbReference type="Proteomes" id="UP001293254"/>
    </source>
</evidence>
<evidence type="ECO:0000256" key="3">
    <source>
        <dbReference type="ARBA" id="ARBA00022441"/>
    </source>
</evidence>
<dbReference type="EMBL" id="JACGWO010000002">
    <property type="protein sequence ID" value="KAK4435866.1"/>
    <property type="molecule type" value="Genomic_DNA"/>
</dbReference>
<gene>
    <name evidence="14" type="ORF">Salat_0750200</name>
</gene>
<dbReference type="SMART" id="SM00651">
    <property type="entry name" value="Sm"/>
    <property type="match status" value="1"/>
</dbReference>
<evidence type="ECO:0000313" key="14">
    <source>
        <dbReference type="EMBL" id="KAK4435866.1"/>
    </source>
</evidence>
<keyword evidence="3" id="KW-0880">Kelch repeat</keyword>
<dbReference type="InterPro" id="IPR010920">
    <property type="entry name" value="LSM_dom_sf"/>
</dbReference>
<dbReference type="GO" id="GO:0003723">
    <property type="term" value="F:RNA binding"/>
    <property type="evidence" value="ECO:0007669"/>
    <property type="project" value="UniProtKB-KW"/>
</dbReference>
<keyword evidence="15" id="KW-1185">Reference proteome</keyword>
<organism evidence="14 15">
    <name type="scientific">Sesamum alatum</name>
    <dbReference type="NCBI Taxonomy" id="300844"/>
    <lineage>
        <taxon>Eukaryota</taxon>
        <taxon>Viridiplantae</taxon>
        <taxon>Streptophyta</taxon>
        <taxon>Embryophyta</taxon>
        <taxon>Tracheophyta</taxon>
        <taxon>Spermatophyta</taxon>
        <taxon>Magnoliopsida</taxon>
        <taxon>eudicotyledons</taxon>
        <taxon>Gunneridae</taxon>
        <taxon>Pentapetalae</taxon>
        <taxon>asterids</taxon>
        <taxon>lamiids</taxon>
        <taxon>Lamiales</taxon>
        <taxon>Pedaliaceae</taxon>
        <taxon>Sesamum</taxon>
    </lineage>
</organism>
<dbReference type="InterPro" id="IPR001163">
    <property type="entry name" value="Sm_dom_euk/arc"/>
</dbReference>
<evidence type="ECO:0000256" key="12">
    <source>
        <dbReference type="SAM" id="Coils"/>
    </source>
</evidence>
<dbReference type="GO" id="GO:0005681">
    <property type="term" value="C:spliceosomal complex"/>
    <property type="evidence" value="ECO:0007669"/>
    <property type="project" value="UniProtKB-KW"/>
</dbReference>
<evidence type="ECO:0000256" key="8">
    <source>
        <dbReference type="ARBA" id="ARBA00023187"/>
    </source>
</evidence>
<evidence type="ECO:0000256" key="6">
    <source>
        <dbReference type="ARBA" id="ARBA00022737"/>
    </source>
</evidence>
<reference evidence="14" key="2">
    <citation type="journal article" date="2024" name="Plant">
        <title>Genomic evolution and insights into agronomic trait innovations of Sesamum species.</title>
        <authorList>
            <person name="Miao H."/>
            <person name="Wang L."/>
            <person name="Qu L."/>
            <person name="Liu H."/>
            <person name="Sun Y."/>
            <person name="Le M."/>
            <person name="Wang Q."/>
            <person name="Wei S."/>
            <person name="Zheng Y."/>
            <person name="Lin W."/>
            <person name="Duan Y."/>
            <person name="Cao H."/>
            <person name="Xiong S."/>
            <person name="Wang X."/>
            <person name="Wei L."/>
            <person name="Li C."/>
            <person name="Ma Q."/>
            <person name="Ju M."/>
            <person name="Zhao R."/>
            <person name="Li G."/>
            <person name="Mu C."/>
            <person name="Tian Q."/>
            <person name="Mei H."/>
            <person name="Zhang T."/>
            <person name="Gao T."/>
            <person name="Zhang H."/>
        </authorList>
    </citation>
    <scope>NUCLEOTIDE SEQUENCE</scope>
    <source>
        <strain evidence="14">3651</strain>
    </source>
</reference>
<keyword evidence="5" id="KW-0747">Spliceosome</keyword>
<dbReference type="PANTHER" id="PTHR46093">
    <property type="entry name" value="ACYL-COA-BINDING DOMAIN-CONTAINING PROTEIN 5"/>
    <property type="match status" value="1"/>
</dbReference>
<evidence type="ECO:0000256" key="5">
    <source>
        <dbReference type="ARBA" id="ARBA00022728"/>
    </source>
</evidence>
<dbReference type="PROSITE" id="PS52002">
    <property type="entry name" value="SM"/>
    <property type="match status" value="1"/>
</dbReference>
<keyword evidence="12" id="KW-0175">Coiled coil</keyword>
<evidence type="ECO:0000256" key="4">
    <source>
        <dbReference type="ARBA" id="ARBA00022664"/>
    </source>
</evidence>
<keyword evidence="4" id="KW-0507">mRNA processing</keyword>
<evidence type="ECO:0000256" key="10">
    <source>
        <dbReference type="ARBA" id="ARBA00023274"/>
    </source>
</evidence>
<feature type="domain" description="Sm" evidence="13">
    <location>
        <begin position="7"/>
        <end position="79"/>
    </location>
</feature>
<dbReference type="InterPro" id="IPR056819">
    <property type="entry name" value="ACBP4-6_C"/>
</dbReference>
<dbReference type="InterPro" id="IPR015915">
    <property type="entry name" value="Kelch-typ_b-propeller"/>
</dbReference>
<reference evidence="14" key="1">
    <citation type="submission" date="2020-06" db="EMBL/GenBank/DDBJ databases">
        <authorList>
            <person name="Li T."/>
            <person name="Hu X."/>
            <person name="Zhang T."/>
            <person name="Song X."/>
            <person name="Zhang H."/>
            <person name="Dai N."/>
            <person name="Sheng W."/>
            <person name="Hou X."/>
            <person name="Wei L."/>
        </authorList>
    </citation>
    <scope>NUCLEOTIDE SEQUENCE</scope>
    <source>
        <strain evidence="14">3651</strain>
        <tissue evidence="14">Leaf</tissue>
    </source>
</reference>
<dbReference type="PANTHER" id="PTHR46093:SF5">
    <property type="entry name" value="OS02G0822800 PROTEIN"/>
    <property type="match status" value="1"/>
</dbReference>
<keyword evidence="10" id="KW-0687">Ribonucleoprotein</keyword>
<sequence length="619" mass="68172">MATVPVNPKPFLNNLTGKPVMVKLKWGMEYKGYLVSVDSYMNLQLANAEEYIDGQSTGSLGEILIRCNNVLYLRGVPEDEEIEEADQRSGVLHRPVSRHCSDRVSSSYLIALMGTDSQNWHLDLSYDQWAALPISGQRPAARYKHAATVFDEKLYVAGGSRNGRYLSDFQVFDLKSLTWSTIKLNIETNDVKSKDAIPLEGFPATSGHSMIKWKTRLLLLAGLSKNTADRVTVWFIDLESHNCGVVETFGNVPVARSGQSVTLFGSKLIMFGGEDWNRRLLNDVNVLDLETMTWSAVETTQTPPTPRFDHVATLHAERYLFVFGGCSHSVFFNDLHVLDLETMEWSQPQVQGDLVTPRAGHAGVAVEGNWFIVGGGDNKSGALETLVINLSKLVVSVVTSVKGRDPLASEGISISSASLGGENFLVTFGGYNGKYYNEVFVMRVKPRDSLHPKILQSPAAAAAAASVTAAYALAKAESLDFPEKEDSNPKVIQVDNSKPDHSVEINSIKEEKKALELSLTEVTNENSALKTKIEETNGNYNELSKELQSVQGQLAAERSRCAKLEAQIGELQKMLESLPSLEEKVQALRAEKSAFEHDMELAATVQRQRSGGIWKWVAG</sequence>
<evidence type="ECO:0000256" key="1">
    <source>
        <dbReference type="ARBA" id="ARBA00004123"/>
    </source>
</evidence>
<accession>A0AAE1YTC4</accession>
<dbReference type="InterPro" id="IPR006652">
    <property type="entry name" value="Kelch_1"/>
</dbReference>
<dbReference type="SUPFAM" id="SSF90257">
    <property type="entry name" value="Myosin rod fragments"/>
    <property type="match status" value="1"/>
</dbReference>
<keyword evidence="7" id="KW-0694">RNA-binding</keyword>
<dbReference type="InterPro" id="IPR034100">
    <property type="entry name" value="Sm_F"/>
</dbReference>
<dbReference type="SUPFAM" id="SSF50182">
    <property type="entry name" value="Sm-like ribonucleoproteins"/>
    <property type="match status" value="1"/>
</dbReference>
<name>A0AAE1YTC4_9LAMI</name>
<keyword evidence="9" id="KW-0539">Nucleus</keyword>
<evidence type="ECO:0000256" key="9">
    <source>
        <dbReference type="ARBA" id="ARBA00023242"/>
    </source>
</evidence>
<dbReference type="AlphaFoldDB" id="A0AAE1YTC4"/>
<feature type="coiled-coil region" evidence="12">
    <location>
        <begin position="505"/>
        <end position="598"/>
    </location>
</feature>
<dbReference type="FunFam" id="2.30.30.100:FF:000011">
    <property type="entry name" value="small nuclear ribonucleoprotein F"/>
    <property type="match status" value="1"/>
</dbReference>
<dbReference type="Proteomes" id="UP001293254">
    <property type="component" value="Unassembled WGS sequence"/>
</dbReference>
<evidence type="ECO:0000256" key="7">
    <source>
        <dbReference type="ARBA" id="ARBA00022884"/>
    </source>
</evidence>
<dbReference type="InterPro" id="IPR047575">
    <property type="entry name" value="Sm"/>
</dbReference>
<dbReference type="Gene3D" id="2.30.30.100">
    <property type="match status" value="1"/>
</dbReference>
<dbReference type="GO" id="GO:0000398">
    <property type="term" value="P:mRNA splicing, via spliceosome"/>
    <property type="evidence" value="ECO:0007669"/>
    <property type="project" value="InterPro"/>
</dbReference>
<dbReference type="Gene3D" id="1.20.5.340">
    <property type="match status" value="1"/>
</dbReference>
<comment type="caution">
    <text evidence="14">The sequence shown here is derived from an EMBL/GenBank/DDBJ whole genome shotgun (WGS) entry which is preliminary data.</text>
</comment>
<comment type="similarity">
    <text evidence="2">Belongs to the snRNP Sm proteins family. SmF/LSm6 subfamily.</text>
</comment>
<evidence type="ECO:0000256" key="2">
    <source>
        <dbReference type="ARBA" id="ARBA00007927"/>
    </source>
</evidence>
<dbReference type="Gene3D" id="2.120.10.80">
    <property type="entry name" value="Kelch-type beta propeller"/>
    <property type="match status" value="2"/>
</dbReference>
<dbReference type="SMART" id="SM00612">
    <property type="entry name" value="Kelch"/>
    <property type="match status" value="2"/>
</dbReference>
<comment type="subcellular location">
    <subcellularLocation>
        <location evidence="1">Nucleus</location>
    </subcellularLocation>
</comment>
<dbReference type="Pfam" id="PF24681">
    <property type="entry name" value="Kelch_KLHDC2_KLHL20_DRC7"/>
    <property type="match status" value="2"/>
</dbReference>
<dbReference type="Pfam" id="PF24922">
    <property type="entry name" value="ACBP4_C"/>
    <property type="match status" value="1"/>
</dbReference>
<evidence type="ECO:0000256" key="11">
    <source>
        <dbReference type="ARBA" id="ARBA00030144"/>
    </source>
</evidence>
<dbReference type="CDD" id="cd01722">
    <property type="entry name" value="Sm_F"/>
    <property type="match status" value="1"/>
</dbReference>
<protein>
    <recommendedName>
        <fullName evidence="11">Sm protein F</fullName>
    </recommendedName>
</protein>
<proteinExistence type="inferred from homology"/>